<sequence>MKKRSILITQIGVFVFFLIYFTQISPLLPFDGDDWFFNGSMRVPFPLWGVWNPTRVFPEVLSPVCGYIAAFCLYPFTHDYVGAVGFVRALVVSGLVTVFFYLFYNLLKKLFKLSTRVSIASELFFILSFFLIFKHLNQASYTGFWSNDFDSMFFYLVPGLLNASVILWMAQYRNFHAKLRTMTLAQKGILVLVLYFALFSNTQFNIILATYSFFKVVEVVVKSWQHNHSITQLLKSTYVYLIVLIVWLLTVIFDMHGARANSLSQGQPFTTLFKNTIGHFKLFISYQNTLFVLLGVLVIAISIICWCMGVRNNKKLVVFCVSLANSLTCLVLSTVYLLLAYTKAGSEYVSRVDAMWPIVFFFLYSFCICLSWMISESKIIKVLVPLGLTMLALLAFNFNYQLIPSTVGGYDAKTVKAVDNYIINQVVKADRNGKSKVVVKVPINDKNHNPKDKTSNWPHSYDMAGELQNDLYAHHLIRTRMKIIFKPDISVNHKFYENKSDEQPFISLE</sequence>
<reference evidence="2 3" key="3">
    <citation type="submission" date="2023-06" db="EMBL/GenBank/DDBJ databases">
        <authorList>
            <person name="Zeman M."/>
            <person name="Kubasova T."/>
            <person name="Jahodarova E."/>
            <person name="Nykrynova M."/>
            <person name="Rychlik I."/>
        </authorList>
    </citation>
    <scope>NUCLEOTIDE SEQUENCE [LARGE SCALE GENOMIC DNA]</scope>
    <source>
        <strain evidence="2 3">105_WCHN</strain>
    </source>
</reference>
<gene>
    <name evidence="2" type="ORF">QUW46_08145</name>
</gene>
<feature type="transmembrane region" description="Helical" evidence="1">
    <location>
        <begin position="116"/>
        <end position="133"/>
    </location>
</feature>
<feature type="transmembrane region" description="Helical" evidence="1">
    <location>
        <begin position="290"/>
        <end position="309"/>
    </location>
</feature>
<evidence type="ECO:0000256" key="1">
    <source>
        <dbReference type="SAM" id="Phobius"/>
    </source>
</evidence>
<feature type="transmembrane region" description="Helical" evidence="1">
    <location>
        <begin position="7"/>
        <end position="28"/>
    </location>
</feature>
<accession>A0ABT7VQY0</accession>
<name>A0ABT7VQY0_9LACO</name>
<feature type="transmembrane region" description="Helical" evidence="1">
    <location>
        <begin position="233"/>
        <end position="253"/>
    </location>
</feature>
<keyword evidence="1" id="KW-0812">Transmembrane</keyword>
<protein>
    <submittedName>
        <fullName evidence="2">Uncharacterized protein</fullName>
    </submittedName>
</protein>
<feature type="transmembrane region" description="Helical" evidence="1">
    <location>
        <begin position="382"/>
        <end position="400"/>
    </location>
</feature>
<proteinExistence type="predicted"/>
<reference evidence="2 3" key="1">
    <citation type="submission" date="2023-06" db="EMBL/GenBank/DDBJ databases">
        <title>Identification and characterization of horizontal gene transfer across gut microbiota members of farm animals based on homology search.</title>
        <authorList>
            <person name="Schwarzerova J."/>
            <person name="Nykrynova M."/>
            <person name="Jureckova K."/>
            <person name="Cejkova D."/>
            <person name="Rychlik I."/>
        </authorList>
    </citation>
    <scope>NUCLEOTIDE SEQUENCE [LARGE SCALE GENOMIC DNA]</scope>
    <source>
        <strain evidence="2 3">105_WCHN</strain>
    </source>
</reference>
<comment type="caution">
    <text evidence="2">The sequence shown here is derived from an EMBL/GenBank/DDBJ whole genome shotgun (WGS) entry which is preliminary data.</text>
</comment>
<dbReference type="EMBL" id="JAUDEO010000057">
    <property type="protein sequence ID" value="MDM8334536.1"/>
    <property type="molecule type" value="Genomic_DNA"/>
</dbReference>
<evidence type="ECO:0000313" key="2">
    <source>
        <dbReference type="EMBL" id="MDM8334536.1"/>
    </source>
</evidence>
<feature type="transmembrane region" description="Helical" evidence="1">
    <location>
        <begin position="80"/>
        <end position="104"/>
    </location>
</feature>
<dbReference type="RefSeq" id="WP_289561131.1">
    <property type="nucleotide sequence ID" value="NZ_JAUDEO010000057.1"/>
</dbReference>
<keyword evidence="1" id="KW-1133">Transmembrane helix</keyword>
<keyword evidence="1" id="KW-0472">Membrane</keyword>
<feature type="transmembrane region" description="Helical" evidence="1">
    <location>
        <begin position="354"/>
        <end position="375"/>
    </location>
</feature>
<keyword evidence="3" id="KW-1185">Reference proteome</keyword>
<evidence type="ECO:0000313" key="3">
    <source>
        <dbReference type="Proteomes" id="UP001529423"/>
    </source>
</evidence>
<organism evidence="2 3">
    <name type="scientific">Limosilactobacillus panis</name>
    <dbReference type="NCBI Taxonomy" id="47493"/>
    <lineage>
        <taxon>Bacteria</taxon>
        <taxon>Bacillati</taxon>
        <taxon>Bacillota</taxon>
        <taxon>Bacilli</taxon>
        <taxon>Lactobacillales</taxon>
        <taxon>Lactobacillaceae</taxon>
        <taxon>Limosilactobacillus</taxon>
    </lineage>
</organism>
<feature type="transmembrane region" description="Helical" evidence="1">
    <location>
        <begin position="316"/>
        <end position="342"/>
    </location>
</feature>
<dbReference type="Proteomes" id="UP001529423">
    <property type="component" value="Unassembled WGS sequence"/>
</dbReference>
<feature type="transmembrane region" description="Helical" evidence="1">
    <location>
        <begin position="153"/>
        <end position="170"/>
    </location>
</feature>
<reference evidence="3" key="2">
    <citation type="submission" date="2023-06" db="EMBL/GenBank/DDBJ databases">
        <title>Identification and characterization of horizontal gene transfer across gut microbiota members of farm animals based on homology search.</title>
        <authorList>
            <person name="Zeman M."/>
            <person name="Kubasova T."/>
            <person name="Jahodarova E."/>
            <person name="Nykrynova M."/>
            <person name="Rychlik I."/>
        </authorList>
    </citation>
    <scope>NUCLEOTIDE SEQUENCE [LARGE SCALE GENOMIC DNA]</scope>
    <source>
        <strain evidence="3">105_WCHN</strain>
    </source>
</reference>